<organism evidence="2 3">
    <name type="scientific">Myotis myotis</name>
    <name type="common">Greater mouse-eared bat</name>
    <name type="synonym">Vespertilio myotis</name>
    <dbReference type="NCBI Taxonomy" id="51298"/>
    <lineage>
        <taxon>Eukaryota</taxon>
        <taxon>Metazoa</taxon>
        <taxon>Chordata</taxon>
        <taxon>Craniata</taxon>
        <taxon>Vertebrata</taxon>
        <taxon>Euteleostomi</taxon>
        <taxon>Mammalia</taxon>
        <taxon>Eutheria</taxon>
        <taxon>Laurasiatheria</taxon>
        <taxon>Chiroptera</taxon>
        <taxon>Yangochiroptera</taxon>
        <taxon>Vespertilionidae</taxon>
        <taxon>Myotis</taxon>
    </lineage>
</organism>
<name>A0A7J7QT87_MYOMY</name>
<feature type="region of interest" description="Disordered" evidence="1">
    <location>
        <begin position="1"/>
        <end position="32"/>
    </location>
</feature>
<accession>A0A7J7QT87</accession>
<comment type="caution">
    <text evidence="2">The sequence shown here is derived from an EMBL/GenBank/DDBJ whole genome shotgun (WGS) entry which is preliminary data.</text>
</comment>
<dbReference type="EMBL" id="JABWUV010000061">
    <property type="protein sequence ID" value="KAF6267110.1"/>
    <property type="molecule type" value="Genomic_DNA"/>
</dbReference>
<evidence type="ECO:0000313" key="2">
    <source>
        <dbReference type="EMBL" id="KAF6267110.1"/>
    </source>
</evidence>
<sequence>MLNCLSRRPRGRTEMHGVAKSPWPPRATPGSQCHVETAPTAGPRSLLAAEISGAHTCAAIPSGDVPLHCALILVLLPSRLRRGHDARRPEPLLCLLLSELQWVVGSCGPSVLALAGSPSSRSALWKHALHLGGPAAPQPARSRLPPRRCRLCYRLPSSCRSAGRAAASPHGSSLPGTSWLRKAREARP</sequence>
<dbReference type="Proteomes" id="UP000527355">
    <property type="component" value="Unassembled WGS sequence"/>
</dbReference>
<keyword evidence="3" id="KW-1185">Reference proteome</keyword>
<proteinExistence type="predicted"/>
<evidence type="ECO:0000313" key="3">
    <source>
        <dbReference type="Proteomes" id="UP000527355"/>
    </source>
</evidence>
<feature type="region of interest" description="Disordered" evidence="1">
    <location>
        <begin position="161"/>
        <end position="188"/>
    </location>
</feature>
<gene>
    <name evidence="2" type="ORF">mMyoMyo1_011833</name>
</gene>
<protein>
    <submittedName>
        <fullName evidence="2">Uncharacterized protein</fullName>
    </submittedName>
</protein>
<reference evidence="2 3" key="1">
    <citation type="journal article" date="2020" name="Nature">
        <title>Six reference-quality genomes reveal evolution of bat adaptations.</title>
        <authorList>
            <person name="Jebb D."/>
            <person name="Huang Z."/>
            <person name="Pippel M."/>
            <person name="Hughes G.M."/>
            <person name="Lavrichenko K."/>
            <person name="Devanna P."/>
            <person name="Winkler S."/>
            <person name="Jermiin L.S."/>
            <person name="Skirmuntt E.C."/>
            <person name="Katzourakis A."/>
            <person name="Burkitt-Gray L."/>
            <person name="Ray D.A."/>
            <person name="Sullivan K.A.M."/>
            <person name="Roscito J.G."/>
            <person name="Kirilenko B.M."/>
            <person name="Davalos L.M."/>
            <person name="Corthals A.P."/>
            <person name="Power M.L."/>
            <person name="Jones G."/>
            <person name="Ransome R.D."/>
            <person name="Dechmann D.K.N."/>
            <person name="Locatelli A.G."/>
            <person name="Puechmaille S.J."/>
            <person name="Fedrigo O."/>
            <person name="Jarvis E.D."/>
            <person name="Hiller M."/>
            <person name="Vernes S.C."/>
            <person name="Myers E.W."/>
            <person name="Teeling E.C."/>
        </authorList>
    </citation>
    <scope>NUCLEOTIDE SEQUENCE [LARGE SCALE GENOMIC DNA]</scope>
    <source>
        <strain evidence="2">MMyoMyo1</strain>
        <tissue evidence="2">Flight muscle</tissue>
    </source>
</reference>
<evidence type="ECO:0000256" key="1">
    <source>
        <dbReference type="SAM" id="MobiDB-lite"/>
    </source>
</evidence>
<dbReference type="AlphaFoldDB" id="A0A7J7QT87"/>